<dbReference type="PANTHER" id="PTHR35377">
    <property type="entry name" value="ANTITOXIN VAPB49-RELATED-RELATED"/>
    <property type="match status" value="1"/>
</dbReference>
<evidence type="ECO:0000256" key="1">
    <source>
        <dbReference type="ARBA" id="ARBA00009981"/>
    </source>
</evidence>
<dbReference type="EMBL" id="JBHSWH010000001">
    <property type="protein sequence ID" value="MFC6705849.1"/>
    <property type="molecule type" value="Genomic_DNA"/>
</dbReference>
<organism evidence="4 5">
    <name type="scientific">Flexivirga alba</name>
    <dbReference type="NCBI Taxonomy" id="702742"/>
    <lineage>
        <taxon>Bacteria</taxon>
        <taxon>Bacillati</taxon>
        <taxon>Actinomycetota</taxon>
        <taxon>Actinomycetes</taxon>
        <taxon>Micrococcales</taxon>
        <taxon>Dermacoccaceae</taxon>
        <taxon>Flexivirga</taxon>
    </lineage>
</organism>
<feature type="compositionally biased region" description="Basic and acidic residues" evidence="3">
    <location>
        <begin position="64"/>
        <end position="75"/>
    </location>
</feature>
<dbReference type="RefSeq" id="WP_382401359.1">
    <property type="nucleotide sequence ID" value="NZ_JBHSWH010000001.1"/>
</dbReference>
<dbReference type="Gene3D" id="3.40.1620.10">
    <property type="entry name" value="YefM-like domain"/>
    <property type="match status" value="1"/>
</dbReference>
<proteinExistence type="inferred from homology"/>
<accession>A0ABW2AG18</accession>
<dbReference type="NCBIfam" id="TIGR01552">
    <property type="entry name" value="phd_fam"/>
    <property type="match status" value="1"/>
</dbReference>
<comment type="function">
    <text evidence="2">Antitoxin component of a type II toxin-antitoxin (TA) system.</text>
</comment>
<keyword evidence="5" id="KW-1185">Reference proteome</keyword>
<evidence type="ECO:0000256" key="2">
    <source>
        <dbReference type="RuleBase" id="RU362080"/>
    </source>
</evidence>
<dbReference type="InterPro" id="IPR036165">
    <property type="entry name" value="YefM-like_sf"/>
</dbReference>
<dbReference type="Proteomes" id="UP001596298">
    <property type="component" value="Unassembled WGS sequence"/>
</dbReference>
<feature type="region of interest" description="Disordered" evidence="3">
    <location>
        <begin position="61"/>
        <end position="84"/>
    </location>
</feature>
<dbReference type="SUPFAM" id="SSF143120">
    <property type="entry name" value="YefM-like"/>
    <property type="match status" value="1"/>
</dbReference>
<evidence type="ECO:0000313" key="4">
    <source>
        <dbReference type="EMBL" id="MFC6705849.1"/>
    </source>
</evidence>
<reference evidence="5" key="1">
    <citation type="journal article" date="2019" name="Int. J. Syst. Evol. Microbiol.">
        <title>The Global Catalogue of Microorganisms (GCM) 10K type strain sequencing project: providing services to taxonomists for standard genome sequencing and annotation.</title>
        <authorList>
            <consortium name="The Broad Institute Genomics Platform"/>
            <consortium name="The Broad Institute Genome Sequencing Center for Infectious Disease"/>
            <person name="Wu L."/>
            <person name="Ma J."/>
        </authorList>
    </citation>
    <scope>NUCLEOTIDE SEQUENCE [LARGE SCALE GENOMIC DNA]</scope>
    <source>
        <strain evidence="5">CCUG 58127</strain>
    </source>
</reference>
<dbReference type="Pfam" id="PF02604">
    <property type="entry name" value="PhdYeFM_antitox"/>
    <property type="match status" value="1"/>
</dbReference>
<comment type="caution">
    <text evidence="4">The sequence shown here is derived from an EMBL/GenBank/DDBJ whole genome shotgun (WGS) entry which is preliminary data.</text>
</comment>
<comment type="similarity">
    <text evidence="1 2">Belongs to the phD/YefM antitoxin family.</text>
</comment>
<gene>
    <name evidence="4" type="ORF">ACFQDH_11370</name>
</gene>
<protein>
    <recommendedName>
        <fullName evidence="2">Antitoxin</fullName>
    </recommendedName>
</protein>
<evidence type="ECO:0000313" key="5">
    <source>
        <dbReference type="Proteomes" id="UP001596298"/>
    </source>
</evidence>
<evidence type="ECO:0000256" key="3">
    <source>
        <dbReference type="SAM" id="MobiDB-lite"/>
    </source>
</evidence>
<dbReference type="InterPro" id="IPR051416">
    <property type="entry name" value="phD-YefM_TA_antitoxins"/>
</dbReference>
<dbReference type="InterPro" id="IPR006442">
    <property type="entry name" value="Antitoxin_Phd/YefM"/>
</dbReference>
<name>A0ABW2AG18_9MICO</name>
<sequence>MPTVNVQEAKTHLSELLSRVERGENVVIARSGKPIAELRPIAKPALRFGTLSHLGDIGSGFLEPLDKEEQSRWEDGGPEDPLSA</sequence>